<dbReference type="GO" id="GO:0003723">
    <property type="term" value="F:RNA binding"/>
    <property type="evidence" value="ECO:0007669"/>
    <property type="project" value="TreeGrafter"/>
</dbReference>
<dbReference type="SMART" id="SM00382">
    <property type="entry name" value="AAA"/>
    <property type="match status" value="1"/>
</dbReference>
<reference evidence="3" key="1">
    <citation type="journal article" date="2012" name="PLoS Genet.">
        <title>The genomes of the fungal plant pathogens Cladosporium fulvum and Dothistroma septosporum reveal adaptation to different hosts and lifestyles but also signatures of common ancestry.</title>
        <authorList>
            <person name="de Wit P.J.G.M."/>
            <person name="van der Burgt A."/>
            <person name="Oekmen B."/>
            <person name="Stergiopoulos I."/>
            <person name="Abd-Elsalam K.A."/>
            <person name="Aerts A.L."/>
            <person name="Bahkali A.H."/>
            <person name="Beenen H.G."/>
            <person name="Chettri P."/>
            <person name="Cox M.P."/>
            <person name="Datema E."/>
            <person name="de Vries R.P."/>
            <person name="Dhillon B."/>
            <person name="Ganley A.R."/>
            <person name="Griffiths S.A."/>
            <person name="Guo Y."/>
            <person name="Hamelin R.C."/>
            <person name="Henrissat B."/>
            <person name="Kabir M.S."/>
            <person name="Jashni M.K."/>
            <person name="Kema G."/>
            <person name="Klaubauf S."/>
            <person name="Lapidus A."/>
            <person name="Levasseur A."/>
            <person name="Lindquist E."/>
            <person name="Mehrabi R."/>
            <person name="Ohm R.A."/>
            <person name="Owen T.J."/>
            <person name="Salamov A."/>
            <person name="Schwelm A."/>
            <person name="Schijlen E."/>
            <person name="Sun H."/>
            <person name="van den Burg H.A."/>
            <person name="van Ham R.C.H.J."/>
            <person name="Zhang S."/>
            <person name="Goodwin S.B."/>
            <person name="Grigoriev I.V."/>
            <person name="Collemare J."/>
            <person name="Bradshaw R.E."/>
        </authorList>
    </citation>
    <scope>NUCLEOTIDE SEQUENCE [LARGE SCALE GENOMIC DNA]</scope>
    <source>
        <strain evidence="3">NZE10 / CBS 128990</strain>
    </source>
</reference>
<dbReference type="GO" id="GO:0042254">
    <property type="term" value="P:ribosome biogenesis"/>
    <property type="evidence" value="ECO:0007669"/>
    <property type="project" value="TreeGrafter"/>
</dbReference>
<gene>
    <name evidence="2" type="ORF">DOTSEDRAFT_72104</name>
</gene>
<dbReference type="CDD" id="cd19481">
    <property type="entry name" value="RecA-like_protease"/>
    <property type="match status" value="1"/>
</dbReference>
<reference evidence="2 3" key="2">
    <citation type="journal article" date="2012" name="PLoS Pathog.">
        <title>Diverse lifestyles and strategies of plant pathogenesis encoded in the genomes of eighteen Dothideomycetes fungi.</title>
        <authorList>
            <person name="Ohm R.A."/>
            <person name="Feau N."/>
            <person name="Henrissat B."/>
            <person name="Schoch C.L."/>
            <person name="Horwitz B.A."/>
            <person name="Barry K.W."/>
            <person name="Condon B.J."/>
            <person name="Copeland A.C."/>
            <person name="Dhillon B."/>
            <person name="Glaser F."/>
            <person name="Hesse C.N."/>
            <person name="Kosti I."/>
            <person name="LaButti K."/>
            <person name="Lindquist E.A."/>
            <person name="Lucas S."/>
            <person name="Salamov A.A."/>
            <person name="Bradshaw R.E."/>
            <person name="Ciuffetti L."/>
            <person name="Hamelin R.C."/>
            <person name="Kema G.H.J."/>
            <person name="Lawrence C."/>
            <person name="Scott J.A."/>
            <person name="Spatafora J.W."/>
            <person name="Turgeon B.G."/>
            <person name="de Wit P.J.G.M."/>
            <person name="Zhong S."/>
            <person name="Goodwin S.B."/>
            <person name="Grigoriev I.V."/>
        </authorList>
    </citation>
    <scope>NUCLEOTIDE SEQUENCE [LARGE SCALE GENOMIC DNA]</scope>
    <source>
        <strain evidence="3">NZE10 / CBS 128990</strain>
    </source>
</reference>
<dbReference type="GO" id="GO:0016887">
    <property type="term" value="F:ATP hydrolysis activity"/>
    <property type="evidence" value="ECO:0007669"/>
    <property type="project" value="InterPro"/>
</dbReference>
<dbReference type="GO" id="GO:0005634">
    <property type="term" value="C:nucleus"/>
    <property type="evidence" value="ECO:0007669"/>
    <property type="project" value="TreeGrafter"/>
</dbReference>
<dbReference type="InterPro" id="IPR003593">
    <property type="entry name" value="AAA+_ATPase"/>
</dbReference>
<dbReference type="GO" id="GO:0005524">
    <property type="term" value="F:ATP binding"/>
    <property type="evidence" value="ECO:0007669"/>
    <property type="project" value="InterPro"/>
</dbReference>
<dbReference type="Pfam" id="PF00004">
    <property type="entry name" value="AAA"/>
    <property type="match status" value="1"/>
</dbReference>
<dbReference type="HOGENOM" id="CLU_025506_1_1_1"/>
<dbReference type="eggNOG" id="KOG0730">
    <property type="taxonomic scope" value="Eukaryota"/>
</dbReference>
<accession>N1PQ66</accession>
<protein>
    <recommendedName>
        <fullName evidence="1">AAA+ ATPase domain-containing protein</fullName>
    </recommendedName>
</protein>
<dbReference type="InterPro" id="IPR050168">
    <property type="entry name" value="AAA_ATPase_domain"/>
</dbReference>
<dbReference type="STRING" id="675120.N1PQ66"/>
<dbReference type="GO" id="GO:1990275">
    <property type="term" value="F:preribosome binding"/>
    <property type="evidence" value="ECO:0007669"/>
    <property type="project" value="TreeGrafter"/>
</dbReference>
<name>N1PQ66_DOTSN</name>
<dbReference type="InterPro" id="IPR027417">
    <property type="entry name" value="P-loop_NTPase"/>
</dbReference>
<feature type="domain" description="AAA+ ATPase" evidence="1">
    <location>
        <begin position="224"/>
        <end position="350"/>
    </location>
</feature>
<dbReference type="SUPFAM" id="SSF52540">
    <property type="entry name" value="P-loop containing nucleoside triphosphate hydrolases"/>
    <property type="match status" value="1"/>
</dbReference>
<dbReference type="EMBL" id="KB446539">
    <property type="protein sequence ID" value="EME44520.1"/>
    <property type="molecule type" value="Genomic_DNA"/>
</dbReference>
<dbReference type="InterPro" id="IPR003959">
    <property type="entry name" value="ATPase_AAA_core"/>
</dbReference>
<dbReference type="Gene3D" id="3.40.50.300">
    <property type="entry name" value="P-loop containing nucleotide triphosphate hydrolases"/>
    <property type="match status" value="1"/>
</dbReference>
<dbReference type="PANTHER" id="PTHR23077">
    <property type="entry name" value="AAA-FAMILY ATPASE"/>
    <property type="match status" value="1"/>
</dbReference>
<keyword evidence="3" id="KW-1185">Reference proteome</keyword>
<dbReference type="PANTHER" id="PTHR23077:SF132">
    <property type="entry name" value="ATP-DEPENDENT ZN PROTEASE"/>
    <property type="match status" value="1"/>
</dbReference>
<dbReference type="OrthoDB" id="2115716at2759"/>
<dbReference type="Proteomes" id="UP000016933">
    <property type="component" value="Unassembled WGS sequence"/>
</dbReference>
<evidence type="ECO:0000259" key="1">
    <source>
        <dbReference type="SMART" id="SM00382"/>
    </source>
</evidence>
<dbReference type="AlphaFoldDB" id="N1PQ66"/>
<organism evidence="2 3">
    <name type="scientific">Dothistroma septosporum (strain NZE10 / CBS 128990)</name>
    <name type="common">Red band needle blight fungus</name>
    <name type="synonym">Mycosphaerella pini</name>
    <dbReference type="NCBI Taxonomy" id="675120"/>
    <lineage>
        <taxon>Eukaryota</taxon>
        <taxon>Fungi</taxon>
        <taxon>Dikarya</taxon>
        <taxon>Ascomycota</taxon>
        <taxon>Pezizomycotina</taxon>
        <taxon>Dothideomycetes</taxon>
        <taxon>Dothideomycetidae</taxon>
        <taxon>Mycosphaerellales</taxon>
        <taxon>Mycosphaerellaceae</taxon>
        <taxon>Dothistroma</taxon>
    </lineage>
</organism>
<evidence type="ECO:0000313" key="2">
    <source>
        <dbReference type="EMBL" id="EME44520.1"/>
    </source>
</evidence>
<proteinExistence type="predicted"/>
<evidence type="ECO:0000313" key="3">
    <source>
        <dbReference type="Proteomes" id="UP000016933"/>
    </source>
</evidence>
<sequence length="524" mass="59225">MGDYGSSPNAHDATLFGRTRALFSAPATNTELNILEAIRSVYPDKHVTPLIKGYADLVAFAKAGHATATLRRDGNEYLNNRFYVPAPSRMSSHDGKLVDGVKIGLYDYTYEEQSCLVFYAEYLHSCGTTAMYFILTPASSAGPDHSEQADKLIKAAGKWSTQLHEEVYVFDSGRWMKDPKLWQAVQNSYWDDVILDPAMKDTLINDVENFFDSRAVYEEYSVPWKRGIILHGEPGCGKTISIKALMNSLQKRNVASMYVKSFEAQDGQQYSIRQIFKQARIMAPCMLIFEDLDSLVVDKFRSYFLNEVDGLENNDGILMIGSTNHLERLDPGIAKRPSRFDRKYHYKLPGQRERTLYCEYWRKKLQKNSSVQFDEQICIIVSQLTEGFSFAYLKELFVQTLLAIVGGGADIDDDDEEDFYDHAKEVAKDTKIVEGSGSLLKSDEVVSIPDGSYKTESKPQNTMPEVAIPENLQTNPLMRILHKQTKALWQEMDNTADEIHSRAKVGGEGDKRAAARARIAANRR</sequence>